<feature type="chain" id="PRO_5040809134" description="WxL domain-containing protein" evidence="2">
    <location>
        <begin position="26"/>
        <end position="188"/>
    </location>
</feature>
<dbReference type="RefSeq" id="WP_253361311.1">
    <property type="nucleotide sequence ID" value="NZ_JAIULA010000018.1"/>
</dbReference>
<comment type="caution">
    <text evidence="3">The sequence shown here is derived from an EMBL/GenBank/DDBJ whole genome shotgun (WGS) entry which is preliminary data.</text>
</comment>
<dbReference type="AlphaFoldDB" id="A0A9X2JNE4"/>
<accession>A0A9X2JNE4</accession>
<proteinExistence type="predicted"/>
<gene>
    <name evidence="3" type="ORF">LB941_08865</name>
</gene>
<evidence type="ECO:0000313" key="4">
    <source>
        <dbReference type="Proteomes" id="UP001139006"/>
    </source>
</evidence>
<feature type="compositionally biased region" description="Polar residues" evidence="1">
    <location>
        <begin position="152"/>
        <end position="169"/>
    </location>
</feature>
<organism evidence="3 4">
    <name type="scientific">Ligilactobacillus ubinensis</name>
    <dbReference type="NCBI Taxonomy" id="2876789"/>
    <lineage>
        <taxon>Bacteria</taxon>
        <taxon>Bacillati</taxon>
        <taxon>Bacillota</taxon>
        <taxon>Bacilli</taxon>
        <taxon>Lactobacillales</taxon>
        <taxon>Lactobacillaceae</taxon>
        <taxon>Ligilactobacillus</taxon>
    </lineage>
</organism>
<protein>
    <recommendedName>
        <fullName evidence="5">WxL domain-containing protein</fullName>
    </recommendedName>
</protein>
<name>A0A9X2JNE4_9LACO</name>
<dbReference type="Proteomes" id="UP001139006">
    <property type="component" value="Unassembled WGS sequence"/>
</dbReference>
<keyword evidence="2" id="KW-0732">Signal</keyword>
<feature type="compositionally biased region" description="Low complexity" evidence="1">
    <location>
        <begin position="130"/>
        <end position="143"/>
    </location>
</feature>
<evidence type="ECO:0000256" key="2">
    <source>
        <dbReference type="SAM" id="SignalP"/>
    </source>
</evidence>
<evidence type="ECO:0000313" key="3">
    <source>
        <dbReference type="EMBL" id="MCP0887446.1"/>
    </source>
</evidence>
<reference evidence="3 4" key="1">
    <citation type="journal article" date="2023" name="Int. J. Syst. Evol. Microbiol.">
        <title>Ligilactobacillus ubinensis sp. nov., a novel species isolated from the wild ferment of a durian fruit (Durio zibethinus).</title>
        <authorList>
            <person name="Heng Y.C."/>
            <person name="Menon N."/>
            <person name="Chen B."/>
            <person name="Loo B.Z.L."/>
            <person name="Wong G.W.J."/>
            <person name="Lim A.C.H."/>
            <person name="Silvaraju S."/>
            <person name="Kittelmann S."/>
        </authorList>
    </citation>
    <scope>NUCLEOTIDE SEQUENCE [LARGE SCALE GENOMIC DNA]</scope>
    <source>
        <strain evidence="3 4">WILCCON 0076</strain>
    </source>
</reference>
<keyword evidence="4" id="KW-1185">Reference proteome</keyword>
<feature type="signal peptide" evidence="2">
    <location>
        <begin position="1"/>
        <end position="25"/>
    </location>
</feature>
<evidence type="ECO:0000256" key="1">
    <source>
        <dbReference type="SAM" id="MobiDB-lite"/>
    </source>
</evidence>
<sequence length="188" mass="19769">MMKKLLTVLFSILSFVFMVNYTTVAADTTTPSTTDTLTSTVSFTVSAGSLTLNSVPELTFSTNNEKEKLSSSLLSSSSEKKYAASTNNSSSALTVTDYRGATNSNWAVYAQFSSDNAAVINVDTSSSSQMTLSSSNSKVSSNVANTAGKAKTTVQNSELSVNKKQSTDSSDVKGTVTWTLADTAATNH</sequence>
<evidence type="ECO:0008006" key="5">
    <source>
        <dbReference type="Google" id="ProtNLM"/>
    </source>
</evidence>
<dbReference type="EMBL" id="JAIULA010000018">
    <property type="protein sequence ID" value="MCP0887446.1"/>
    <property type="molecule type" value="Genomic_DNA"/>
</dbReference>
<feature type="region of interest" description="Disordered" evidence="1">
    <location>
        <begin position="130"/>
        <end position="172"/>
    </location>
</feature>